<protein>
    <submittedName>
        <fullName evidence="1">Uncharacterized protein</fullName>
    </submittedName>
</protein>
<reference evidence="1" key="1">
    <citation type="submission" date="2018-05" db="EMBL/GenBank/DDBJ databases">
        <authorList>
            <person name="Lanie J.A."/>
            <person name="Ng W.-L."/>
            <person name="Kazmierczak K.M."/>
            <person name="Andrzejewski T.M."/>
            <person name="Davidsen T.M."/>
            <person name="Wayne K.J."/>
            <person name="Tettelin H."/>
            <person name="Glass J.I."/>
            <person name="Rusch D."/>
            <person name="Podicherti R."/>
            <person name="Tsui H.-C.T."/>
            <person name="Winkler M.E."/>
        </authorList>
    </citation>
    <scope>NUCLEOTIDE SEQUENCE</scope>
</reference>
<sequence>VLKGISLSIEYSRMLLCKAISNPSAGGEILSKNSSLSSLINFMVLSRSNLETLLFNLIIFRFAPSLVKIRFGSNKNPLITT</sequence>
<feature type="non-terminal residue" evidence="1">
    <location>
        <position position="81"/>
    </location>
</feature>
<proteinExistence type="predicted"/>
<name>A0A381T0R2_9ZZZZ</name>
<feature type="non-terminal residue" evidence="1">
    <location>
        <position position="1"/>
    </location>
</feature>
<evidence type="ECO:0000313" key="1">
    <source>
        <dbReference type="EMBL" id="SVA09151.1"/>
    </source>
</evidence>
<dbReference type="EMBL" id="UINC01003776">
    <property type="protein sequence ID" value="SVA09151.1"/>
    <property type="molecule type" value="Genomic_DNA"/>
</dbReference>
<organism evidence="1">
    <name type="scientific">marine metagenome</name>
    <dbReference type="NCBI Taxonomy" id="408172"/>
    <lineage>
        <taxon>unclassified sequences</taxon>
        <taxon>metagenomes</taxon>
        <taxon>ecological metagenomes</taxon>
    </lineage>
</organism>
<accession>A0A381T0R2</accession>
<dbReference type="AlphaFoldDB" id="A0A381T0R2"/>
<gene>
    <name evidence="1" type="ORF">METZ01_LOCUS62005</name>
</gene>